<reference evidence="2 3" key="1">
    <citation type="submission" date="2024-02" db="EMBL/GenBank/DDBJ databases">
        <authorList>
            <person name="Chen Y."/>
            <person name="Shah S."/>
            <person name="Dougan E. K."/>
            <person name="Thang M."/>
            <person name="Chan C."/>
        </authorList>
    </citation>
    <scope>NUCLEOTIDE SEQUENCE [LARGE SCALE GENOMIC DNA]</scope>
</reference>
<accession>A0ABP0PBI9</accession>
<gene>
    <name evidence="2" type="ORF">CCMP2556_LOCUS35634</name>
</gene>
<keyword evidence="3" id="KW-1185">Reference proteome</keyword>
<protein>
    <submittedName>
        <fullName evidence="2">Uncharacterized protein</fullName>
    </submittedName>
</protein>
<comment type="caution">
    <text evidence="2">The sequence shown here is derived from an EMBL/GenBank/DDBJ whole genome shotgun (WGS) entry which is preliminary data.</text>
</comment>
<name>A0ABP0PBI9_9DINO</name>
<dbReference type="EMBL" id="CAXAMN010022740">
    <property type="protein sequence ID" value="CAK9072424.1"/>
    <property type="molecule type" value="Genomic_DNA"/>
</dbReference>
<feature type="compositionally biased region" description="Basic and acidic residues" evidence="1">
    <location>
        <begin position="41"/>
        <end position="70"/>
    </location>
</feature>
<dbReference type="Proteomes" id="UP001642484">
    <property type="component" value="Unassembled WGS sequence"/>
</dbReference>
<feature type="compositionally biased region" description="Basic residues" evidence="1">
    <location>
        <begin position="128"/>
        <end position="138"/>
    </location>
</feature>
<evidence type="ECO:0000256" key="1">
    <source>
        <dbReference type="SAM" id="MobiDB-lite"/>
    </source>
</evidence>
<feature type="region of interest" description="Disordered" evidence="1">
    <location>
        <begin position="21"/>
        <end position="73"/>
    </location>
</feature>
<feature type="compositionally biased region" description="Low complexity" evidence="1">
    <location>
        <begin position="144"/>
        <end position="155"/>
    </location>
</feature>
<feature type="region of interest" description="Disordered" evidence="1">
    <location>
        <begin position="128"/>
        <end position="169"/>
    </location>
</feature>
<sequence>MSNRSAEDVNVSEDARAALAGVAGSMGALHRDPKRRRRESKTKDSPPGKETKPDTGADKAEPHSKNEHPKKWGTHYITDYDGNEICFKFAKGKAGDCGEPCSQGRVHRCRHCLGSHVNDQCPVHVKRNPKGAGKKKSQKPVPCQEAQAAASAEQAPCPDVRHDPGRQQSVKGESKFKFLELYAGFKGLSMAMADVVGESVEVLKPLELYDGWDVLTPEGLEEARKAAREADHLHVAIPCRSYTRARRVDAHGAVATVRSDERPEGWGHPVAEKGNRHLEAIEIILMEAARSGCTISIENPWNSFLWETAKMKKLAKRLHLVPVYLEQCAYGGMSRKPTRILTDAEWMQTVQLTCSQVRPHCHSKLEGKVWDPVTQSKVWKTSKAAEYPSGLCRAWAMALKDYLQAKPLILQKKTYEKDGTKKTKLLTFKERREAENERSIGGLRNPRAAVSRNSHLRTVGMRLRKVLDTALTSRALQDFQQRPTESPFSTEAMSQVREALAVEFSTTATHRGYEKGILKSVLEQLHDLDAKVIPRWLNEGFPLGIIHPIPHTGIVPQTEDVSDAIRMSALCGRVVKDWDGAALNYESFYQAGGKAQHELDRMLAEGWAELVPTWAQVVQQFGPEVELAEDKVEKLKEALHGLLDQPMIPVKILQRTTGILGWLSSIIPEVRPWLAMLWAVLTQALQQEGPKRQKTRERKGLVFRKQLEHAARFLLALLTNLAGPSLKHTYRLQPQDTRWYTGMGAVLYFIGTPPCTGPMQSPTSVESGENTGLPNGVRDAHHFLEFEDVSSAKSPLLTHLTAEFLLEFLCHGWTPPTGEHIAGVLNDTADALSRGEVPPHLAQVKRIPAFIRHVSIFRAWPYAGTWIPPFAVNIPSNCIALVANAPGGLRAVTLEGQSGERLLEAALRHRVGGQASPTTPEEALIPRGEMASGSADPLALVSANQPQRRRPGAPMYTPGTARTKSALFKLWCDILAARNLPSLPVDPEKLSIVSSVLRAAGFKSAPAYLYEAKDCHMRAGHAWTDALDIALRDSPRTDQREVELGCIMLNEIELDEWNSLVTISLTVSKTDQYARGCKRTLGCRCNAKEPVVCPFCVAGVLVNHQEVMSGIEHGTEAAANWPLIGQEGDPSKLVPKESMLAALKEDAIYLKDRGWLKDNTDMDLVSGHSLRRSGVLQAQISGLVTKVDNLEDLARKIAEEHKNQKQVAHFDEDSVKSLLRAYLKPPVVTNLATLKFHATSVSNNHLIPSRWQTACGWCYVAAGQLVKPAASYEEIPTEATPCTKCMNYLPYWAAV</sequence>
<evidence type="ECO:0000313" key="2">
    <source>
        <dbReference type="EMBL" id="CAK9072424.1"/>
    </source>
</evidence>
<evidence type="ECO:0000313" key="3">
    <source>
        <dbReference type="Proteomes" id="UP001642484"/>
    </source>
</evidence>
<organism evidence="2 3">
    <name type="scientific">Durusdinium trenchii</name>
    <dbReference type="NCBI Taxonomy" id="1381693"/>
    <lineage>
        <taxon>Eukaryota</taxon>
        <taxon>Sar</taxon>
        <taxon>Alveolata</taxon>
        <taxon>Dinophyceae</taxon>
        <taxon>Suessiales</taxon>
        <taxon>Symbiodiniaceae</taxon>
        <taxon>Durusdinium</taxon>
    </lineage>
</organism>
<proteinExistence type="predicted"/>